<proteinExistence type="predicted"/>
<accession>A0A4Q5EAH4</accession>
<dbReference type="AlphaFoldDB" id="A0A4Q5EAH4"/>
<organism evidence="1 2">
    <name type="scientific">Bacteroides uniformis</name>
    <dbReference type="NCBI Taxonomy" id="820"/>
    <lineage>
        <taxon>Bacteria</taxon>
        <taxon>Pseudomonadati</taxon>
        <taxon>Bacteroidota</taxon>
        <taxon>Bacteroidia</taxon>
        <taxon>Bacteroidales</taxon>
        <taxon>Bacteroidaceae</taxon>
        <taxon>Bacteroides</taxon>
    </lineage>
</organism>
<evidence type="ECO:0000313" key="2">
    <source>
        <dbReference type="Proteomes" id="UP000431575"/>
    </source>
</evidence>
<dbReference type="SUPFAM" id="SSF51126">
    <property type="entry name" value="Pectin lyase-like"/>
    <property type="match status" value="1"/>
</dbReference>
<name>A0A4Q5EAH4_BACUN</name>
<comment type="caution">
    <text evidence="1">The sequence shown here is derived from an EMBL/GenBank/DDBJ whole genome shotgun (WGS) entry which is preliminary data.</text>
</comment>
<protein>
    <submittedName>
        <fullName evidence="1">Right-handed parallel beta-helix repeat-containing protein</fullName>
    </submittedName>
</protein>
<dbReference type="Proteomes" id="UP000431575">
    <property type="component" value="Unassembled WGS sequence"/>
</dbReference>
<gene>
    <name evidence="1" type="ORF">GAP41_11950</name>
</gene>
<dbReference type="InterPro" id="IPR011050">
    <property type="entry name" value="Pectin_lyase_fold/virulence"/>
</dbReference>
<dbReference type="Gene3D" id="2.160.20.10">
    <property type="entry name" value="Single-stranded right-handed beta-helix, Pectin lyase-like"/>
    <property type="match status" value="1"/>
</dbReference>
<reference evidence="1 2" key="1">
    <citation type="journal article" date="2019" name="Nat. Med.">
        <title>A library of human gut bacterial isolates paired with longitudinal multiomics data enables mechanistic microbiome research.</title>
        <authorList>
            <person name="Poyet M."/>
            <person name="Groussin M."/>
            <person name="Gibbons S.M."/>
            <person name="Avila-Pacheco J."/>
            <person name="Jiang X."/>
            <person name="Kearney S.M."/>
            <person name="Perrotta A.R."/>
            <person name="Berdy B."/>
            <person name="Zhao S."/>
            <person name="Lieberman T.D."/>
            <person name="Swanson P.K."/>
            <person name="Smith M."/>
            <person name="Roesemann S."/>
            <person name="Alexander J.E."/>
            <person name="Rich S.A."/>
            <person name="Livny J."/>
            <person name="Vlamakis H."/>
            <person name="Clish C."/>
            <person name="Bullock K."/>
            <person name="Deik A."/>
            <person name="Scott J."/>
            <person name="Pierce K.A."/>
            <person name="Xavier R.J."/>
            <person name="Alm E.J."/>
        </authorList>
    </citation>
    <scope>NUCLEOTIDE SEQUENCE [LARGE SCALE GENOMIC DNA]</scope>
    <source>
        <strain evidence="1 2">BIOML-A6</strain>
    </source>
</reference>
<sequence>MKEKKCSWIILCSFFVCFCFFQPLWAEKRVERGNDIVSVIRHGVRNDGSVIGSELNELVVRSYGKTLYFPVGTYNLSEPIILPYDYTKNVNIVFDKNALIKTDLPLEALLKVGYSEMSTPDVTHRRFSYIEGGMFDCYNVENGIMVNGLKQLVSLKSISLFKGRNTHIRISVTDDFRGTGSSDTKIDNVTIQGISSNEEVYGIYIDQACCDCKISNTFIYSTKYGLVTKSAGHILNNLHILSMHTTGGLDLGVKGFRSTEGIRVEADGFFIFNEVYYDTVDRGIVVAADRNPTLVLDKNIFYSYLPDFGTSFLYRDHKAETPFQAKMSNCIIEVAKQGYKIFDVGPEAIKNDVEGNFSFVNCAMRNSHLLSPFDFSLMQRIREKRCDVLSAPEQATGGLQAVDSLQWYVLGAVFASPYRNLLKLDLAKDGVAELDLLFAGGESEIHGRILKSPDGTSFQLGYVVKDEYCILLLRTPRGKVYPAICDVLGNGCFLATPSKDRYYKPEDYGVDQDPVILH</sequence>
<dbReference type="EMBL" id="WCTM01000006">
    <property type="protein sequence ID" value="KAB4242332.1"/>
    <property type="molecule type" value="Genomic_DNA"/>
</dbReference>
<evidence type="ECO:0000313" key="1">
    <source>
        <dbReference type="EMBL" id="KAB4242332.1"/>
    </source>
</evidence>
<dbReference type="InterPro" id="IPR012334">
    <property type="entry name" value="Pectin_lyas_fold"/>
</dbReference>
<dbReference type="RefSeq" id="WP_130080825.1">
    <property type="nucleotide sequence ID" value="NZ_CAKOCG010000005.1"/>
</dbReference>